<accession>A0ACC0DCR4</accession>
<keyword evidence="2" id="KW-1185">Reference proteome</keyword>
<name>A0ACC0DCR4_9PEZI</name>
<dbReference type="Proteomes" id="UP001497680">
    <property type="component" value="Unassembled WGS sequence"/>
</dbReference>
<proteinExistence type="predicted"/>
<protein>
    <submittedName>
        <fullName evidence="1">Uncharacterized protein</fullName>
    </submittedName>
</protein>
<sequence>MLLRVFRTNRNQVFSSYRHGATWTRYSPRAPFTSAAVRGAVKFDQTKKSNDPSQEQTEAHHEQAKQAETSSDDGARGHPAKQSDPQPSPSKSTGIMSEGPGSSKAGEGADRGVHKEKGMEGGQHDNIPFPIKKKVQGPGN</sequence>
<organism evidence="1 2">
    <name type="scientific">Hypoxylon rubiginosum</name>
    <dbReference type="NCBI Taxonomy" id="110542"/>
    <lineage>
        <taxon>Eukaryota</taxon>
        <taxon>Fungi</taxon>
        <taxon>Dikarya</taxon>
        <taxon>Ascomycota</taxon>
        <taxon>Pezizomycotina</taxon>
        <taxon>Sordariomycetes</taxon>
        <taxon>Xylariomycetidae</taxon>
        <taxon>Xylariales</taxon>
        <taxon>Hypoxylaceae</taxon>
        <taxon>Hypoxylon</taxon>
    </lineage>
</organism>
<evidence type="ECO:0000313" key="2">
    <source>
        <dbReference type="Proteomes" id="UP001497680"/>
    </source>
</evidence>
<evidence type="ECO:0000313" key="1">
    <source>
        <dbReference type="EMBL" id="KAI6090353.1"/>
    </source>
</evidence>
<gene>
    <name evidence="1" type="ORF">F4821DRAFT_229122</name>
</gene>
<reference evidence="1 2" key="1">
    <citation type="journal article" date="2022" name="New Phytol.">
        <title>Ecological generalism drives hyperdiversity of secondary metabolite gene clusters in xylarialean endophytes.</title>
        <authorList>
            <person name="Franco M.E.E."/>
            <person name="Wisecaver J.H."/>
            <person name="Arnold A.E."/>
            <person name="Ju Y.M."/>
            <person name="Slot J.C."/>
            <person name="Ahrendt S."/>
            <person name="Moore L.P."/>
            <person name="Eastman K.E."/>
            <person name="Scott K."/>
            <person name="Konkel Z."/>
            <person name="Mondo S.J."/>
            <person name="Kuo A."/>
            <person name="Hayes R.D."/>
            <person name="Haridas S."/>
            <person name="Andreopoulos B."/>
            <person name="Riley R."/>
            <person name="LaButti K."/>
            <person name="Pangilinan J."/>
            <person name="Lipzen A."/>
            <person name="Amirebrahimi M."/>
            <person name="Yan J."/>
            <person name="Adam C."/>
            <person name="Keymanesh K."/>
            <person name="Ng V."/>
            <person name="Louie K."/>
            <person name="Northen T."/>
            <person name="Drula E."/>
            <person name="Henrissat B."/>
            <person name="Hsieh H.M."/>
            <person name="Youens-Clark K."/>
            <person name="Lutzoni F."/>
            <person name="Miadlikowska J."/>
            <person name="Eastwood D.C."/>
            <person name="Hamelin R.C."/>
            <person name="Grigoriev I.V."/>
            <person name="U'Ren J.M."/>
        </authorList>
    </citation>
    <scope>NUCLEOTIDE SEQUENCE [LARGE SCALE GENOMIC DNA]</scope>
    <source>
        <strain evidence="1 2">ER1909</strain>
    </source>
</reference>
<comment type="caution">
    <text evidence="1">The sequence shown here is derived from an EMBL/GenBank/DDBJ whole genome shotgun (WGS) entry which is preliminary data.</text>
</comment>
<dbReference type="EMBL" id="MU394291">
    <property type="protein sequence ID" value="KAI6090353.1"/>
    <property type="molecule type" value="Genomic_DNA"/>
</dbReference>